<dbReference type="Pfam" id="PF00589">
    <property type="entry name" value="Phage_integrase"/>
    <property type="match status" value="1"/>
</dbReference>
<dbReference type="GO" id="GO:0006310">
    <property type="term" value="P:DNA recombination"/>
    <property type="evidence" value="ECO:0007669"/>
    <property type="project" value="UniProtKB-KW"/>
</dbReference>
<feature type="domain" description="Tyr recombinase" evidence="5">
    <location>
        <begin position="353"/>
        <end position="557"/>
    </location>
</feature>
<dbReference type="EMBL" id="CP016616">
    <property type="protein sequence ID" value="ANY80491.1"/>
    <property type="molecule type" value="Genomic_DNA"/>
</dbReference>
<evidence type="ECO:0000256" key="4">
    <source>
        <dbReference type="ARBA" id="ARBA00023172"/>
    </source>
</evidence>
<dbReference type="PROSITE" id="PS51898">
    <property type="entry name" value="TYR_RECOMBINASE"/>
    <property type="match status" value="1"/>
</dbReference>
<dbReference type="PANTHER" id="PTHR30349">
    <property type="entry name" value="PHAGE INTEGRASE-RELATED"/>
    <property type="match status" value="1"/>
</dbReference>
<dbReference type="GO" id="GO:0015074">
    <property type="term" value="P:DNA integration"/>
    <property type="evidence" value="ECO:0007669"/>
    <property type="project" value="UniProtKB-KW"/>
</dbReference>
<dbReference type="KEGG" id="moc:BB934_21495"/>
<dbReference type="Gene3D" id="1.10.443.10">
    <property type="entry name" value="Intergrase catalytic core"/>
    <property type="match status" value="1"/>
</dbReference>
<comment type="similarity">
    <text evidence="1">Belongs to the 'phage' integrase family.</text>
</comment>
<organism evidence="6">
    <name type="scientific">Microvirga ossetica</name>
    <dbReference type="NCBI Taxonomy" id="1882682"/>
    <lineage>
        <taxon>Bacteria</taxon>
        <taxon>Pseudomonadati</taxon>
        <taxon>Pseudomonadota</taxon>
        <taxon>Alphaproteobacteria</taxon>
        <taxon>Hyphomicrobiales</taxon>
        <taxon>Methylobacteriaceae</taxon>
        <taxon>Microvirga</taxon>
    </lineage>
</organism>
<sequence>MQYVDPRFLVRSRAAFRSENQATLADVKRLAEADTGLTNTQRRDLISALNRVEQVFVMPLEKLEASPRRVRELFVSKSPAQANLSEKTFANIRSLVVQALERYAAPPLPLSQRIPIAPSWQALLDRIEPPYQRQALYRLATYSSVMGIAPKEVTTQALIGLFEALEAEEAIKGPKSIIKNTISNWNRSARTVPGWPQVPLSSPFKQEPYTLPLSAFPTSFQEDVGRWRERMANPDPLDEEAPARALRPATIESRVYNFRQFASALVHTGHLPAEAIASLSTLFQPEAFKAALRFFLERSGKKTQRVHNLARSMRLIAKHYCRMDEATLATLEKICRKLDPGNRRQMTERNRKRLGQFDDPRNVARLLTFPEQESKRAAGEKNPLRAAKAMERAVAVDLLIRCGLRISSLRTLQLADFTWLSSGLAVLVVPAERTKTGRPLEFALNAEITARLKHHIATFRSRLLEADGTYLFPGPQGGPRSKTAMSDAIRRGMRRAGLEMNPHLFRHAIAKIAVEADPGAYLPVSRVLGHTTLDTTMGHYLGTESKAAGRHVDRLLDEAKAKAPKGKR</sequence>
<dbReference type="InterPro" id="IPR050090">
    <property type="entry name" value="Tyrosine_recombinase_XerCD"/>
</dbReference>
<keyword evidence="2" id="KW-0229">DNA integration</keyword>
<evidence type="ECO:0000256" key="3">
    <source>
        <dbReference type="ARBA" id="ARBA00023125"/>
    </source>
</evidence>
<keyword evidence="4" id="KW-0233">DNA recombination</keyword>
<dbReference type="AlphaFoldDB" id="A0A1B2EKK1"/>
<dbReference type="InterPro" id="IPR002104">
    <property type="entry name" value="Integrase_catalytic"/>
</dbReference>
<reference evidence="6" key="1">
    <citation type="submission" date="2016-07" db="EMBL/GenBank/DDBJ databases">
        <title>Microvirga ossetica sp. nov. a new species of rhizobia isolated from root nodules of the legume species Vicia alpestris Steven originated from North Ossetia region in the Caucasus.</title>
        <authorList>
            <person name="Safronova V.I."/>
            <person name="Kuznetsova I.G."/>
            <person name="Sazanova A.L."/>
            <person name="Belimov A."/>
            <person name="Andronov E."/>
            <person name="Osledkin Y.S."/>
            <person name="Onishchuk O.P."/>
            <person name="Kurchak O.N."/>
            <person name="Shaposhnikov A.I."/>
            <person name="Willems A."/>
            <person name="Tikhonovich I.A."/>
        </authorList>
    </citation>
    <scope>NUCLEOTIDE SEQUENCE [LARGE SCALE GENOMIC DNA]</scope>
    <source>
        <strain evidence="6">V5/3M</strain>
    </source>
</reference>
<dbReference type="InterPro" id="IPR013762">
    <property type="entry name" value="Integrase-like_cat_sf"/>
</dbReference>
<dbReference type="GO" id="GO:0003677">
    <property type="term" value="F:DNA binding"/>
    <property type="evidence" value="ECO:0007669"/>
    <property type="project" value="UniProtKB-KW"/>
</dbReference>
<keyword evidence="3" id="KW-0238">DNA-binding</keyword>
<evidence type="ECO:0000259" key="5">
    <source>
        <dbReference type="PROSITE" id="PS51898"/>
    </source>
</evidence>
<evidence type="ECO:0000256" key="1">
    <source>
        <dbReference type="ARBA" id="ARBA00008857"/>
    </source>
</evidence>
<evidence type="ECO:0000313" key="6">
    <source>
        <dbReference type="EMBL" id="ANY80491.1"/>
    </source>
</evidence>
<dbReference type="RefSeq" id="WP_099511487.1">
    <property type="nucleotide sequence ID" value="NZ_CP016616.1"/>
</dbReference>
<evidence type="ECO:0000256" key="2">
    <source>
        <dbReference type="ARBA" id="ARBA00022908"/>
    </source>
</evidence>
<gene>
    <name evidence="6" type="ORF">BB934_21495</name>
</gene>
<dbReference type="PANTHER" id="PTHR30349:SF41">
    <property type="entry name" value="INTEGRASE_RECOMBINASE PROTEIN MJ0367-RELATED"/>
    <property type="match status" value="1"/>
</dbReference>
<dbReference type="SUPFAM" id="SSF56349">
    <property type="entry name" value="DNA breaking-rejoining enzymes"/>
    <property type="match status" value="1"/>
</dbReference>
<protein>
    <recommendedName>
        <fullName evidence="5">Tyr recombinase domain-containing protein</fullName>
    </recommendedName>
</protein>
<dbReference type="OrthoDB" id="9803188at2"/>
<dbReference type="InterPro" id="IPR011010">
    <property type="entry name" value="DNA_brk_join_enz"/>
</dbReference>
<accession>A0A1B2EKK1</accession>
<proteinExistence type="inferred from homology"/>
<name>A0A1B2EKK1_9HYPH</name>